<name>A0A8C6TYP6_9GOBI</name>
<proteinExistence type="predicted"/>
<dbReference type="AlphaFoldDB" id="A0A8C6TYP6"/>
<protein>
    <submittedName>
        <fullName evidence="2">Uncharacterized protein</fullName>
    </submittedName>
</protein>
<dbReference type="InterPro" id="IPR016187">
    <property type="entry name" value="CTDL_fold"/>
</dbReference>
<organism evidence="2 3">
    <name type="scientific">Neogobius melanostomus</name>
    <name type="common">round goby</name>
    <dbReference type="NCBI Taxonomy" id="47308"/>
    <lineage>
        <taxon>Eukaryota</taxon>
        <taxon>Metazoa</taxon>
        <taxon>Chordata</taxon>
        <taxon>Craniata</taxon>
        <taxon>Vertebrata</taxon>
        <taxon>Euteleostomi</taxon>
        <taxon>Actinopterygii</taxon>
        <taxon>Neopterygii</taxon>
        <taxon>Teleostei</taxon>
        <taxon>Neoteleostei</taxon>
        <taxon>Acanthomorphata</taxon>
        <taxon>Gobiaria</taxon>
        <taxon>Gobiiformes</taxon>
        <taxon>Gobioidei</taxon>
        <taxon>Gobiidae</taxon>
        <taxon>Benthophilinae</taxon>
        <taxon>Neogobiini</taxon>
        <taxon>Neogobius</taxon>
    </lineage>
</organism>
<dbReference type="Proteomes" id="UP000694523">
    <property type="component" value="Unplaced"/>
</dbReference>
<accession>A0A8C6TYP6</accession>
<feature type="chain" id="PRO_5034870849" evidence="1">
    <location>
        <begin position="34"/>
        <end position="90"/>
    </location>
</feature>
<sequence>MDSAIRNKDYAFHWTFSHANIALLNLAACVCSGLCPDDWKRYRCSCFLVSSERKTWTESRDDCAHLVVIDSREKQVSNHTDNQITTQITK</sequence>
<keyword evidence="1" id="KW-0732">Signal</keyword>
<dbReference type="Ensembl" id="ENSNMLT00000031971.1">
    <property type="protein sequence ID" value="ENSNMLP00000028631.1"/>
    <property type="gene ID" value="ENSNMLG00000018201.1"/>
</dbReference>
<reference evidence="2" key="2">
    <citation type="submission" date="2025-09" db="UniProtKB">
        <authorList>
            <consortium name="Ensembl"/>
        </authorList>
    </citation>
    <scope>IDENTIFICATION</scope>
</reference>
<dbReference type="SUPFAM" id="SSF56436">
    <property type="entry name" value="C-type lectin-like"/>
    <property type="match status" value="1"/>
</dbReference>
<dbReference type="InterPro" id="IPR016186">
    <property type="entry name" value="C-type_lectin-like/link_sf"/>
</dbReference>
<evidence type="ECO:0000313" key="2">
    <source>
        <dbReference type="Ensembl" id="ENSNMLP00000028631.1"/>
    </source>
</evidence>
<reference evidence="2" key="1">
    <citation type="submission" date="2025-08" db="UniProtKB">
        <authorList>
            <consortium name="Ensembl"/>
        </authorList>
    </citation>
    <scope>IDENTIFICATION</scope>
</reference>
<dbReference type="Gene3D" id="3.10.100.10">
    <property type="entry name" value="Mannose-Binding Protein A, subunit A"/>
    <property type="match status" value="1"/>
</dbReference>
<evidence type="ECO:0000256" key="1">
    <source>
        <dbReference type="SAM" id="SignalP"/>
    </source>
</evidence>
<keyword evidence="3" id="KW-1185">Reference proteome</keyword>
<feature type="signal peptide" evidence="1">
    <location>
        <begin position="1"/>
        <end position="33"/>
    </location>
</feature>
<evidence type="ECO:0000313" key="3">
    <source>
        <dbReference type="Proteomes" id="UP000694523"/>
    </source>
</evidence>